<protein>
    <recommendedName>
        <fullName evidence="2">Protein kinase domain-containing protein</fullName>
    </recommendedName>
</protein>
<comment type="caution">
    <text evidence="3">The sequence shown here is derived from an EMBL/GenBank/DDBJ whole genome shotgun (WGS) entry which is preliminary data.</text>
</comment>
<dbReference type="PANTHER" id="PTHR38248:SF2">
    <property type="entry name" value="FUNK1 11"/>
    <property type="match status" value="1"/>
</dbReference>
<feature type="domain" description="Protein kinase" evidence="2">
    <location>
        <begin position="1"/>
        <end position="278"/>
    </location>
</feature>
<evidence type="ECO:0000313" key="3">
    <source>
        <dbReference type="EMBL" id="KTB45504.1"/>
    </source>
</evidence>
<dbReference type="PROSITE" id="PS00109">
    <property type="entry name" value="PROTEIN_KINASE_TYR"/>
    <property type="match status" value="1"/>
</dbReference>
<organism evidence="3 4">
    <name type="scientific">Moniliophthora roreri</name>
    <name type="common">Frosty pod rot fungus</name>
    <name type="synonym">Monilia roreri</name>
    <dbReference type="NCBI Taxonomy" id="221103"/>
    <lineage>
        <taxon>Eukaryota</taxon>
        <taxon>Fungi</taxon>
        <taxon>Dikarya</taxon>
        <taxon>Basidiomycota</taxon>
        <taxon>Agaricomycotina</taxon>
        <taxon>Agaricomycetes</taxon>
        <taxon>Agaricomycetidae</taxon>
        <taxon>Agaricales</taxon>
        <taxon>Marasmiineae</taxon>
        <taxon>Marasmiaceae</taxon>
        <taxon>Moniliophthora</taxon>
    </lineage>
</organism>
<dbReference type="AlphaFoldDB" id="A0A0W0GAC5"/>
<dbReference type="GO" id="GO:0005524">
    <property type="term" value="F:ATP binding"/>
    <property type="evidence" value="ECO:0007669"/>
    <property type="project" value="InterPro"/>
</dbReference>
<dbReference type="SUPFAM" id="SSF56112">
    <property type="entry name" value="Protein kinase-like (PK-like)"/>
    <property type="match status" value="1"/>
</dbReference>
<dbReference type="Proteomes" id="UP000054988">
    <property type="component" value="Unassembled WGS sequence"/>
</dbReference>
<dbReference type="Gene3D" id="1.10.510.10">
    <property type="entry name" value="Transferase(Phosphotransferase) domain 1"/>
    <property type="match status" value="1"/>
</dbReference>
<dbReference type="InterPro" id="IPR040976">
    <property type="entry name" value="Pkinase_fungal"/>
</dbReference>
<dbReference type="Pfam" id="PF17667">
    <property type="entry name" value="Pkinase_fungal"/>
    <property type="match status" value="1"/>
</dbReference>
<dbReference type="EMBL" id="LATX01000670">
    <property type="protein sequence ID" value="KTB45504.1"/>
    <property type="molecule type" value="Genomic_DNA"/>
</dbReference>
<feature type="compositionally biased region" description="Basic and acidic residues" evidence="1">
    <location>
        <begin position="318"/>
        <end position="328"/>
    </location>
</feature>
<gene>
    <name evidence="3" type="ORF">WG66_1919</name>
</gene>
<dbReference type="PANTHER" id="PTHR38248">
    <property type="entry name" value="FUNK1 6"/>
    <property type="match status" value="1"/>
</dbReference>
<evidence type="ECO:0000313" key="4">
    <source>
        <dbReference type="Proteomes" id="UP000054988"/>
    </source>
</evidence>
<dbReference type="InterPro" id="IPR011009">
    <property type="entry name" value="Kinase-like_dom_sf"/>
</dbReference>
<reference evidence="3 4" key="1">
    <citation type="submission" date="2015-12" db="EMBL/GenBank/DDBJ databases">
        <title>Draft genome sequence of Moniliophthora roreri, the causal agent of frosty pod rot of cacao.</title>
        <authorList>
            <person name="Aime M.C."/>
            <person name="Diaz-Valderrama J.R."/>
            <person name="Kijpornyongpan T."/>
            <person name="Phillips-Mora W."/>
        </authorList>
    </citation>
    <scope>NUCLEOTIDE SEQUENCE [LARGE SCALE GENOMIC DNA]</scope>
    <source>
        <strain evidence="3 4">MCA 2952</strain>
    </source>
</reference>
<accession>A0A0W0GAC5</accession>
<dbReference type="GO" id="GO:0004672">
    <property type="term" value="F:protein kinase activity"/>
    <property type="evidence" value="ECO:0007669"/>
    <property type="project" value="InterPro"/>
</dbReference>
<dbReference type="InterPro" id="IPR000719">
    <property type="entry name" value="Prot_kinase_dom"/>
</dbReference>
<feature type="region of interest" description="Disordered" evidence="1">
    <location>
        <begin position="298"/>
        <end position="328"/>
    </location>
</feature>
<name>A0A0W0GAC5_MONRR</name>
<evidence type="ECO:0000256" key="1">
    <source>
        <dbReference type="SAM" id="MobiDB-lite"/>
    </source>
</evidence>
<dbReference type="PROSITE" id="PS50011">
    <property type="entry name" value="PROTEIN_KINASE_DOM"/>
    <property type="match status" value="1"/>
</dbReference>
<dbReference type="InterPro" id="IPR008266">
    <property type="entry name" value="Tyr_kinase_AS"/>
</dbReference>
<proteinExistence type="predicted"/>
<evidence type="ECO:0000259" key="2">
    <source>
        <dbReference type="PROSITE" id="PS50011"/>
    </source>
</evidence>
<sequence>MEDAGCPLQDVRNLRTVVTCIGKASTGLSIMFSAGMVHRDISTGNLLVSEVDGELGCKITDLEYAKKVGASSQSPQDIKTGTPYFMALEIWRGKYLFRPERPTDSDETSDDENFVSTLKRRGARPDARTPVRYNFLHDLESLFWILVYFLLIMHPVNGKVGADGEVNAGNNVNELVISHRMHTFHELFPSFSNFDVSNRLDFLKGDEDAKLRYKSSVPKQFVVAMQFAIAVSKQLRVEYQRVEALPELTADKFSAKPYKRLRSYATKLAGSEEEGVWLGDMFDMSEHVVPNVERTIQEDGGVSKKRAAEQVTGGLSMEEGKRSKQSEK</sequence>